<dbReference type="InterPro" id="IPR000642">
    <property type="entry name" value="Peptidase_M41"/>
</dbReference>
<feature type="binding site" evidence="9">
    <location>
        <position position="453"/>
    </location>
    <ligand>
        <name>Zn(2+)</name>
        <dbReference type="ChEBI" id="CHEBI:29105"/>
        <note>catalytic</note>
    </ligand>
</feature>
<comment type="similarity">
    <text evidence="9">In the central section; belongs to the AAA ATPase family.</text>
</comment>
<evidence type="ECO:0000256" key="2">
    <source>
        <dbReference type="ARBA" id="ARBA00022670"/>
    </source>
</evidence>
<dbReference type="InterPro" id="IPR003593">
    <property type="entry name" value="AAA+_ATPase"/>
</dbReference>
<evidence type="ECO:0000313" key="12">
    <source>
        <dbReference type="EMBL" id="QYJ67516.1"/>
    </source>
</evidence>
<protein>
    <recommendedName>
        <fullName evidence="9">ATP-dependent zinc metalloprotease FtsH</fullName>
        <ecNumber evidence="9">3.4.24.-</ecNumber>
    </recommendedName>
</protein>
<keyword evidence="2 9" id="KW-0645">Protease</keyword>
<keyword evidence="5 9" id="KW-0378">Hydrolase</keyword>
<dbReference type="SMART" id="SM00382">
    <property type="entry name" value="AAA"/>
    <property type="match status" value="1"/>
</dbReference>
<dbReference type="Gene3D" id="1.20.58.760">
    <property type="entry name" value="Peptidase M41"/>
    <property type="match status" value="1"/>
</dbReference>
<accession>A0ABX8V3V0</accession>
<dbReference type="CDD" id="cd19501">
    <property type="entry name" value="RecA-like_FtsH"/>
    <property type="match status" value="1"/>
</dbReference>
<evidence type="ECO:0000256" key="9">
    <source>
        <dbReference type="HAMAP-Rule" id="MF_01458"/>
    </source>
</evidence>
<feature type="transmembrane region" description="Helical" evidence="9">
    <location>
        <begin position="131"/>
        <end position="151"/>
    </location>
</feature>
<feature type="binding site" evidence="9">
    <location>
        <position position="528"/>
    </location>
    <ligand>
        <name>Zn(2+)</name>
        <dbReference type="ChEBI" id="CHEBI:29105"/>
        <note>catalytic</note>
    </ligand>
</feature>
<keyword evidence="7 9" id="KW-0067">ATP-binding</keyword>
<dbReference type="Pfam" id="PF00004">
    <property type="entry name" value="AAA"/>
    <property type="match status" value="1"/>
</dbReference>
<comment type="subcellular location">
    <subcellularLocation>
        <location evidence="9">Cell membrane</location>
        <topology evidence="9">Multi-pass membrane protein</topology>
        <orientation evidence="9">Cytoplasmic side</orientation>
    </subcellularLocation>
</comment>
<dbReference type="SUPFAM" id="SSF52540">
    <property type="entry name" value="P-loop containing nucleoside triphosphate hydrolases"/>
    <property type="match status" value="1"/>
</dbReference>
<evidence type="ECO:0000256" key="5">
    <source>
        <dbReference type="ARBA" id="ARBA00022801"/>
    </source>
</evidence>
<evidence type="ECO:0000256" key="6">
    <source>
        <dbReference type="ARBA" id="ARBA00022833"/>
    </source>
</evidence>
<feature type="transmembrane region" description="Helical" evidence="9">
    <location>
        <begin position="12"/>
        <end position="32"/>
    </location>
</feature>
<dbReference type="SUPFAM" id="SSF140990">
    <property type="entry name" value="FtsH protease domain-like"/>
    <property type="match status" value="1"/>
</dbReference>
<dbReference type="NCBIfam" id="TIGR01241">
    <property type="entry name" value="FtsH_fam"/>
    <property type="match status" value="1"/>
</dbReference>
<keyword evidence="3 9" id="KW-0479">Metal-binding</keyword>
<dbReference type="InterPro" id="IPR011546">
    <property type="entry name" value="Pept_M41_FtsH_extracell"/>
</dbReference>
<dbReference type="Pfam" id="PF17862">
    <property type="entry name" value="AAA_lid_3"/>
    <property type="match status" value="1"/>
</dbReference>
<keyword evidence="9" id="KW-0472">Membrane</keyword>
<dbReference type="PANTHER" id="PTHR43655:SF2">
    <property type="entry name" value="AFG3 LIKE MATRIX AAA PEPTIDASE SUBUNIT 2, ISOFORM A"/>
    <property type="match status" value="1"/>
</dbReference>
<dbReference type="Gene3D" id="1.10.8.60">
    <property type="match status" value="1"/>
</dbReference>
<keyword evidence="4 9" id="KW-0547">Nucleotide-binding</keyword>
<keyword evidence="13" id="KW-1185">Reference proteome</keyword>
<dbReference type="Pfam" id="PF01434">
    <property type="entry name" value="Peptidase_M41"/>
    <property type="match status" value="1"/>
</dbReference>
<dbReference type="EMBL" id="CP080429">
    <property type="protein sequence ID" value="QYJ67516.1"/>
    <property type="molecule type" value="Genomic_DNA"/>
</dbReference>
<dbReference type="InterPro" id="IPR041569">
    <property type="entry name" value="AAA_lid_3"/>
</dbReference>
<dbReference type="InterPro" id="IPR003959">
    <property type="entry name" value="ATPase_AAA_core"/>
</dbReference>
<keyword evidence="8 9" id="KW-0482">Metalloprotease</keyword>
<organism evidence="12 13">
    <name type="scientific">Flavobacterium litorale</name>
    <dbReference type="NCBI Taxonomy" id="2856519"/>
    <lineage>
        <taxon>Bacteria</taxon>
        <taxon>Pseudomonadati</taxon>
        <taxon>Bacteroidota</taxon>
        <taxon>Flavobacteriia</taxon>
        <taxon>Flavobacteriales</taxon>
        <taxon>Flavobacteriaceae</taxon>
        <taxon>Flavobacterium</taxon>
    </lineage>
</organism>
<dbReference type="EC" id="3.4.24.-" evidence="9"/>
<evidence type="ECO:0000259" key="11">
    <source>
        <dbReference type="SMART" id="SM00382"/>
    </source>
</evidence>
<comment type="similarity">
    <text evidence="10">Belongs to the AAA ATPase family.</text>
</comment>
<feature type="binding site" evidence="9">
    <location>
        <position position="457"/>
    </location>
    <ligand>
        <name>Zn(2+)</name>
        <dbReference type="ChEBI" id="CHEBI:29105"/>
        <note>catalytic</note>
    </ligand>
</feature>
<dbReference type="InterPro" id="IPR003960">
    <property type="entry name" value="ATPase_AAA_CS"/>
</dbReference>
<dbReference type="Pfam" id="PF06480">
    <property type="entry name" value="FtsH_ext"/>
    <property type="match status" value="1"/>
</dbReference>
<dbReference type="InterPro" id="IPR050928">
    <property type="entry name" value="ATP-dep_Zn_Metalloprotease"/>
</dbReference>
<comment type="subunit">
    <text evidence="9">Homohexamer.</text>
</comment>
<reference evidence="12 13" key="1">
    <citation type="submission" date="2021-07" db="EMBL/GenBank/DDBJ databases">
        <title>Flavobacterium WSW3-B6 sp.nov, isolated from seaweed.</title>
        <authorList>
            <person name="Muhammad N."/>
            <person name="Ho H."/>
            <person name="Lee Y.-J."/>
            <person name="Nguyen T."/>
            <person name="Ho J."/>
            <person name="Kim S.-G."/>
        </authorList>
    </citation>
    <scope>NUCLEOTIDE SEQUENCE [LARGE SCALE GENOMIC DNA]</scope>
    <source>
        <strain evidence="12 13">WSW3-B6</strain>
    </source>
</reference>
<dbReference type="GO" id="GO:0008237">
    <property type="term" value="F:metallopeptidase activity"/>
    <property type="evidence" value="ECO:0007669"/>
    <property type="project" value="UniProtKB-KW"/>
</dbReference>
<evidence type="ECO:0000256" key="10">
    <source>
        <dbReference type="RuleBase" id="RU003651"/>
    </source>
</evidence>
<dbReference type="Gene3D" id="3.40.1690.20">
    <property type="match status" value="1"/>
</dbReference>
<gene>
    <name evidence="9 12" type="primary">ftsH</name>
    <name evidence="12" type="ORF">K1I41_08095</name>
</gene>
<feature type="domain" description="AAA+ ATPase" evidence="11">
    <location>
        <begin position="222"/>
        <end position="362"/>
    </location>
</feature>
<comment type="similarity">
    <text evidence="1 9">In the C-terminal section; belongs to the peptidase M41 family.</text>
</comment>
<sequence>MSKDNKPNKTKISPWLIYGGILLIFLAINFFGGGNTWNDPKPISLSNFYEFMNDDKVDKVVFNQSTAKVYLKDEALTKKEHKDVSKDIFDKPNKGPHYTLEIGNSELFQKKLDDALVEGKINDYNPESESMWGDIILSLLPILILVALWIFMMRRMAGGGAGGGGGQIFNIGKSKAKLFDEKNDIKVTFKDVAGLEGAKEEVQEIVEFLKNPEKYTSIGGKIPKGALLVGPPGTGKTLLAKAVAGEAKVPFFSLSGSDFVEMFVGVGASRVRDLFKQAKEKSPAIIFIDEIDAVGRARGKNNFSGSNDERENTLNQLLTEMDGFGTNTNVIVLAATNRADVLDKALMRAGRFDRQIYVDLPDIRERREIFEVHLTPLKKSENLDTEFLAKQTPGFSGADIANVCNEAALIAARKDKTSVDKQDFLDAVDRIVGGLEKKNKIISKEEKRAIAIHEAGHATISWMLEHAHPLVKVTIVPRGQSLGAAWYLPEERLIVRPEQMLDEMCATMGGRAAEKVIFDKISTGALSDLEKVTKQARAMVTIYGLNDKLGNITYYDSSGQNEYNFSKPYSEETARTIDEEISTLIEAQYDRAIAILKENKDKLLKLADILIDKEVIFKDDLEEIFGKRPFGGNSEAEVITEA</sequence>
<dbReference type="InterPro" id="IPR027417">
    <property type="entry name" value="P-loop_NTPase"/>
</dbReference>
<feature type="active site" evidence="9">
    <location>
        <position position="454"/>
    </location>
</feature>
<dbReference type="Gene3D" id="3.40.50.300">
    <property type="entry name" value="P-loop containing nucleotide triphosphate hydrolases"/>
    <property type="match status" value="1"/>
</dbReference>
<evidence type="ECO:0000256" key="7">
    <source>
        <dbReference type="ARBA" id="ARBA00022840"/>
    </source>
</evidence>
<comment type="cofactor">
    <cofactor evidence="9">
        <name>Zn(2+)</name>
        <dbReference type="ChEBI" id="CHEBI:29105"/>
    </cofactor>
    <text evidence="9">Binds 1 zinc ion per subunit.</text>
</comment>
<dbReference type="PANTHER" id="PTHR43655">
    <property type="entry name" value="ATP-DEPENDENT PROTEASE"/>
    <property type="match status" value="1"/>
</dbReference>
<name>A0ABX8V3V0_9FLAO</name>
<keyword evidence="9" id="KW-1003">Cell membrane</keyword>
<dbReference type="Proteomes" id="UP000825381">
    <property type="component" value="Chromosome"/>
</dbReference>
<comment type="function">
    <text evidence="9">Acts as a processive, ATP-dependent zinc metallopeptidase for both cytoplasmic and membrane proteins. Plays a role in the quality control of integral membrane proteins.</text>
</comment>
<dbReference type="InterPro" id="IPR005936">
    <property type="entry name" value="FtsH"/>
</dbReference>
<keyword evidence="9" id="KW-0812">Transmembrane</keyword>
<evidence type="ECO:0000256" key="4">
    <source>
        <dbReference type="ARBA" id="ARBA00022741"/>
    </source>
</evidence>
<feature type="binding site" evidence="9">
    <location>
        <begin position="230"/>
        <end position="237"/>
    </location>
    <ligand>
        <name>ATP</name>
        <dbReference type="ChEBI" id="CHEBI:30616"/>
    </ligand>
</feature>
<dbReference type="PROSITE" id="PS00674">
    <property type="entry name" value="AAA"/>
    <property type="match status" value="1"/>
</dbReference>
<evidence type="ECO:0000256" key="8">
    <source>
        <dbReference type="ARBA" id="ARBA00023049"/>
    </source>
</evidence>
<keyword evidence="9" id="KW-1133">Transmembrane helix</keyword>
<evidence type="ECO:0000313" key="13">
    <source>
        <dbReference type="Proteomes" id="UP000825381"/>
    </source>
</evidence>
<proteinExistence type="inferred from homology"/>
<keyword evidence="6 9" id="KW-0862">Zinc</keyword>
<dbReference type="InterPro" id="IPR037219">
    <property type="entry name" value="Peptidase_M41-like"/>
</dbReference>
<dbReference type="RefSeq" id="WP_220639861.1">
    <property type="nucleotide sequence ID" value="NZ_CP080429.1"/>
</dbReference>
<dbReference type="HAMAP" id="MF_01458">
    <property type="entry name" value="FtsH"/>
    <property type="match status" value="1"/>
</dbReference>
<evidence type="ECO:0000256" key="1">
    <source>
        <dbReference type="ARBA" id="ARBA00010044"/>
    </source>
</evidence>
<evidence type="ECO:0000256" key="3">
    <source>
        <dbReference type="ARBA" id="ARBA00022723"/>
    </source>
</evidence>